<evidence type="ECO:0000313" key="3">
    <source>
        <dbReference type="Proteomes" id="UP001604277"/>
    </source>
</evidence>
<name>A0ABD1P6T0_9LAMI</name>
<evidence type="ECO:0000313" key="2">
    <source>
        <dbReference type="EMBL" id="KAL2459582.1"/>
    </source>
</evidence>
<feature type="region of interest" description="Disordered" evidence="1">
    <location>
        <begin position="78"/>
        <end position="100"/>
    </location>
</feature>
<dbReference type="PANTHER" id="PTHR48238">
    <property type="entry name" value="BNACNNG09570D PROTEIN"/>
    <property type="match status" value="1"/>
</dbReference>
<feature type="region of interest" description="Disordered" evidence="1">
    <location>
        <begin position="138"/>
        <end position="157"/>
    </location>
</feature>
<dbReference type="PANTHER" id="PTHR48238:SF1">
    <property type="entry name" value="(RAPE) HYPOTHETICAL PROTEIN"/>
    <property type="match status" value="1"/>
</dbReference>
<accession>A0ABD1P6T0</accession>
<comment type="caution">
    <text evidence="2">The sequence shown here is derived from an EMBL/GenBank/DDBJ whole genome shotgun (WGS) entry which is preliminary data.</text>
</comment>
<sequence>MLGRVRPSSIGSLGLLELERPNSKLIKDDCLSIYETTLLKLKRGSLCNPSLAPENSTGTDENCTMESDLTEQEAMPINADRSSTDSLPISSSCESTGTDQGTKSLSILYLFSRYKNSQQHSISSPDGVDMLAGSAFSSTRVSPSHSNGQLLSSSKQY</sequence>
<proteinExistence type="predicted"/>
<feature type="compositionally biased region" description="Polar residues" evidence="1">
    <location>
        <begin position="80"/>
        <end position="100"/>
    </location>
</feature>
<dbReference type="AlphaFoldDB" id="A0ABD1P6T0"/>
<dbReference type="Proteomes" id="UP001604277">
    <property type="component" value="Unassembled WGS sequence"/>
</dbReference>
<dbReference type="EMBL" id="JBFOLJ010000022">
    <property type="protein sequence ID" value="KAL2459582.1"/>
    <property type="molecule type" value="Genomic_DNA"/>
</dbReference>
<gene>
    <name evidence="2" type="ORF">Fot_54831</name>
</gene>
<evidence type="ECO:0000256" key="1">
    <source>
        <dbReference type="SAM" id="MobiDB-lite"/>
    </source>
</evidence>
<reference evidence="3" key="1">
    <citation type="submission" date="2024-07" db="EMBL/GenBank/DDBJ databases">
        <title>Two chromosome-level genome assemblies of Korean endemic species Abeliophyllum distichum and Forsythia ovata (Oleaceae).</title>
        <authorList>
            <person name="Jang H."/>
        </authorList>
    </citation>
    <scope>NUCLEOTIDE SEQUENCE [LARGE SCALE GENOMIC DNA]</scope>
</reference>
<organism evidence="2 3">
    <name type="scientific">Forsythia ovata</name>
    <dbReference type="NCBI Taxonomy" id="205694"/>
    <lineage>
        <taxon>Eukaryota</taxon>
        <taxon>Viridiplantae</taxon>
        <taxon>Streptophyta</taxon>
        <taxon>Embryophyta</taxon>
        <taxon>Tracheophyta</taxon>
        <taxon>Spermatophyta</taxon>
        <taxon>Magnoliopsida</taxon>
        <taxon>eudicotyledons</taxon>
        <taxon>Gunneridae</taxon>
        <taxon>Pentapetalae</taxon>
        <taxon>asterids</taxon>
        <taxon>lamiids</taxon>
        <taxon>Lamiales</taxon>
        <taxon>Oleaceae</taxon>
        <taxon>Forsythieae</taxon>
        <taxon>Forsythia</taxon>
    </lineage>
</organism>
<protein>
    <submittedName>
        <fullName evidence="2">Uncharacterized protein</fullName>
    </submittedName>
</protein>
<keyword evidence="3" id="KW-1185">Reference proteome</keyword>